<evidence type="ECO:0000313" key="2">
    <source>
        <dbReference type="Proteomes" id="UP001209878"/>
    </source>
</evidence>
<sequence length="125" mass="13647">MVACCTCGPGMHLQHTCCPQTGGVDTIGTSSDSHRYTSWCTVTTGPSVSTRRPLHTPAGYRAQCSVLPPCRGVHCSWGWGWYTTGNVSSVHPHRAWCIRPTPTTQPSCRGLGNNNTEWGNREVCW</sequence>
<comment type="caution">
    <text evidence="1">The sequence shown here is derived from an EMBL/GenBank/DDBJ whole genome shotgun (WGS) entry which is preliminary data.</text>
</comment>
<organism evidence="1 2">
    <name type="scientific">Ridgeia piscesae</name>
    <name type="common">Tubeworm</name>
    <dbReference type="NCBI Taxonomy" id="27915"/>
    <lineage>
        <taxon>Eukaryota</taxon>
        <taxon>Metazoa</taxon>
        <taxon>Spiralia</taxon>
        <taxon>Lophotrochozoa</taxon>
        <taxon>Annelida</taxon>
        <taxon>Polychaeta</taxon>
        <taxon>Sedentaria</taxon>
        <taxon>Canalipalpata</taxon>
        <taxon>Sabellida</taxon>
        <taxon>Siboglinidae</taxon>
        <taxon>Ridgeia</taxon>
    </lineage>
</organism>
<dbReference type="Proteomes" id="UP001209878">
    <property type="component" value="Unassembled WGS sequence"/>
</dbReference>
<keyword evidence="2" id="KW-1185">Reference proteome</keyword>
<reference evidence="1" key="1">
    <citation type="journal article" date="2023" name="Mol. Biol. Evol.">
        <title>Third-Generation Sequencing Reveals the Adaptive Role of the Epigenome in Three Deep-Sea Polychaetes.</title>
        <authorList>
            <person name="Perez M."/>
            <person name="Aroh O."/>
            <person name="Sun Y."/>
            <person name="Lan Y."/>
            <person name="Juniper S.K."/>
            <person name="Young C.R."/>
            <person name="Angers B."/>
            <person name="Qian P.Y."/>
        </authorList>
    </citation>
    <scope>NUCLEOTIDE SEQUENCE</scope>
    <source>
        <strain evidence="1">R07B-5</strain>
    </source>
</reference>
<evidence type="ECO:0000313" key="1">
    <source>
        <dbReference type="EMBL" id="KAK2142752.1"/>
    </source>
</evidence>
<dbReference type="AlphaFoldDB" id="A0AAD9IXG4"/>
<protein>
    <submittedName>
        <fullName evidence="1">Uncharacterized protein</fullName>
    </submittedName>
</protein>
<gene>
    <name evidence="1" type="ORF">NP493_4735g00004</name>
</gene>
<name>A0AAD9IXG4_RIDPI</name>
<dbReference type="EMBL" id="JAODUO010004763">
    <property type="protein sequence ID" value="KAK2142752.1"/>
    <property type="molecule type" value="Genomic_DNA"/>
</dbReference>
<proteinExistence type="predicted"/>
<accession>A0AAD9IXG4</accession>